<reference evidence="3 4" key="1">
    <citation type="journal article" date="2015" name="Genome Biol. Evol.">
        <title>Phylogenomic analyses indicate that early fungi evolved digesting cell walls of algal ancestors of land plants.</title>
        <authorList>
            <person name="Chang Y."/>
            <person name="Wang S."/>
            <person name="Sekimoto S."/>
            <person name="Aerts A.L."/>
            <person name="Choi C."/>
            <person name="Clum A."/>
            <person name="LaButti K.M."/>
            <person name="Lindquist E.A."/>
            <person name="Yee Ngan C."/>
            <person name="Ohm R.A."/>
            <person name="Salamov A.A."/>
            <person name="Grigoriev I.V."/>
            <person name="Spatafora J.W."/>
            <person name="Berbee M.L."/>
        </authorList>
    </citation>
    <scope>NUCLEOTIDE SEQUENCE [LARGE SCALE GENOMIC DNA]</scope>
    <source>
        <strain evidence="3 4">JEL478</strain>
    </source>
</reference>
<feature type="region of interest" description="Disordered" evidence="1">
    <location>
        <begin position="83"/>
        <end position="102"/>
    </location>
</feature>
<feature type="compositionally biased region" description="Low complexity" evidence="1">
    <location>
        <begin position="186"/>
        <end position="197"/>
    </location>
</feature>
<feature type="compositionally biased region" description="Polar residues" evidence="1">
    <location>
        <begin position="349"/>
        <end position="371"/>
    </location>
</feature>
<feature type="compositionally biased region" description="Basic and acidic residues" evidence="1">
    <location>
        <begin position="86"/>
        <end position="102"/>
    </location>
</feature>
<proteinExistence type="predicted"/>
<evidence type="ECO:0000313" key="3">
    <source>
        <dbReference type="EMBL" id="KXS16384.1"/>
    </source>
</evidence>
<dbReference type="OrthoDB" id="10657308at2759"/>
<dbReference type="EMBL" id="KQ965752">
    <property type="protein sequence ID" value="KXS16384.1"/>
    <property type="molecule type" value="Genomic_DNA"/>
</dbReference>
<protein>
    <recommendedName>
        <fullName evidence="2">CCDC92/74 N-terminal domain-containing protein</fullName>
    </recommendedName>
</protein>
<dbReference type="AlphaFoldDB" id="A0A139AIK4"/>
<gene>
    <name evidence="3" type="ORF">M427DRAFT_55367</name>
</gene>
<evidence type="ECO:0000313" key="4">
    <source>
        <dbReference type="Proteomes" id="UP000070544"/>
    </source>
</evidence>
<feature type="domain" description="CCDC92/74 N-terminal" evidence="2">
    <location>
        <begin position="142"/>
        <end position="193"/>
    </location>
</feature>
<dbReference type="Pfam" id="PF14916">
    <property type="entry name" value="CCDC92"/>
    <property type="match status" value="1"/>
</dbReference>
<name>A0A139AIK4_GONPJ</name>
<feature type="compositionally biased region" description="Gly residues" evidence="1">
    <location>
        <begin position="442"/>
        <end position="453"/>
    </location>
</feature>
<organism evidence="3 4">
    <name type="scientific">Gonapodya prolifera (strain JEL478)</name>
    <name type="common">Monoblepharis prolifera</name>
    <dbReference type="NCBI Taxonomy" id="1344416"/>
    <lineage>
        <taxon>Eukaryota</taxon>
        <taxon>Fungi</taxon>
        <taxon>Fungi incertae sedis</taxon>
        <taxon>Chytridiomycota</taxon>
        <taxon>Chytridiomycota incertae sedis</taxon>
        <taxon>Monoblepharidomycetes</taxon>
        <taxon>Monoblepharidales</taxon>
        <taxon>Gonapodyaceae</taxon>
        <taxon>Gonapodya</taxon>
    </lineage>
</organism>
<feature type="region of interest" description="Disordered" evidence="1">
    <location>
        <begin position="186"/>
        <end position="453"/>
    </location>
</feature>
<evidence type="ECO:0000259" key="2">
    <source>
        <dbReference type="Pfam" id="PF14916"/>
    </source>
</evidence>
<feature type="compositionally biased region" description="Polar residues" evidence="1">
    <location>
        <begin position="330"/>
        <end position="340"/>
    </location>
</feature>
<accession>A0A139AIK4</accession>
<evidence type="ECO:0000256" key="1">
    <source>
        <dbReference type="SAM" id="MobiDB-lite"/>
    </source>
</evidence>
<dbReference type="InterPro" id="IPR039496">
    <property type="entry name" value="CCDC92/74_N"/>
</dbReference>
<sequence length="453" mass="47941">MTLFATKPLHVSSPPLLPSAADPVMDPDADPLLLALSQLNDPLPESLAVLFYGVTPQDVERWDAACLKERLVWAVSRRSTAAKSLPHKDEAKSTREHETTLKKLDPSVQTDPVNEVRRQSVKIVNNNANAAPSALARAESCVRNLERELERVQQHHADVVQGLWKEVARVQEECSSLTYKLVMQSSNSLPSSSVSSSTTEPDTLQSHTTPPRSTASPPSSSAVHSPISTFIAARPFPPPGTPSTSRVIDGPQHPIRGPASAQRRVSSSSERRLGDHQVIPGSASKQGRPATPRAAISETSRPVTPARLEPLSSHGDNTTATGVHLPPIPTSSGLVTSSRTPARPALAPGSTSSSAATLTEIPPTTLSTTLKSNRRSLGPPKSLPALGLSKSLRAPKGSMKAATAGPGDGTLERLPSEAEWNAGSDGEGVGDKYTSPQRKGRNGAGWKGWFGTD</sequence>
<feature type="compositionally biased region" description="Low complexity" evidence="1">
    <location>
        <begin position="206"/>
        <end position="229"/>
    </location>
</feature>
<keyword evidence="4" id="KW-1185">Reference proteome</keyword>
<dbReference type="Proteomes" id="UP000070544">
    <property type="component" value="Unassembled WGS sequence"/>
</dbReference>